<dbReference type="NCBIfam" id="NF040508">
    <property type="entry name" value="LVIS_2131_fam"/>
    <property type="match status" value="1"/>
</dbReference>
<organism evidence="2 3">
    <name type="scientific">Paucilactobacillus vaccinostercus DSM 20634</name>
    <dbReference type="NCBI Taxonomy" id="1423813"/>
    <lineage>
        <taxon>Bacteria</taxon>
        <taxon>Bacillati</taxon>
        <taxon>Bacillota</taxon>
        <taxon>Bacilli</taxon>
        <taxon>Lactobacillales</taxon>
        <taxon>Lactobacillaceae</taxon>
        <taxon>Paucilactobacillus</taxon>
    </lineage>
</organism>
<protein>
    <submittedName>
        <fullName evidence="2">Uncharacterized protein</fullName>
    </submittedName>
</protein>
<dbReference type="STRING" id="1423813.FC26_GL000378"/>
<evidence type="ECO:0000313" key="3">
    <source>
        <dbReference type="Proteomes" id="UP000051733"/>
    </source>
</evidence>
<keyword evidence="3" id="KW-1185">Reference proteome</keyword>
<feature type="transmembrane region" description="Helical" evidence="1">
    <location>
        <begin position="12"/>
        <end position="32"/>
    </location>
</feature>
<evidence type="ECO:0000313" key="2">
    <source>
        <dbReference type="EMBL" id="KRM60889.1"/>
    </source>
</evidence>
<feature type="transmembrane region" description="Helical" evidence="1">
    <location>
        <begin position="52"/>
        <end position="74"/>
    </location>
</feature>
<proteinExistence type="predicted"/>
<name>A0A0R2AAZ2_9LACO</name>
<accession>A0A0R2AAZ2</accession>
<keyword evidence="1" id="KW-0812">Transmembrane</keyword>
<reference evidence="2 3" key="1">
    <citation type="journal article" date="2015" name="Genome Announc.">
        <title>Expanding the biotechnology potential of lactobacilli through comparative genomics of 213 strains and associated genera.</title>
        <authorList>
            <person name="Sun Z."/>
            <person name="Harris H.M."/>
            <person name="McCann A."/>
            <person name="Guo C."/>
            <person name="Argimon S."/>
            <person name="Zhang W."/>
            <person name="Yang X."/>
            <person name="Jeffery I.B."/>
            <person name="Cooney J.C."/>
            <person name="Kagawa T.F."/>
            <person name="Liu W."/>
            <person name="Song Y."/>
            <person name="Salvetti E."/>
            <person name="Wrobel A."/>
            <person name="Rasinkangas P."/>
            <person name="Parkhill J."/>
            <person name="Rea M.C."/>
            <person name="O'Sullivan O."/>
            <person name="Ritari J."/>
            <person name="Douillard F.P."/>
            <person name="Paul Ross R."/>
            <person name="Yang R."/>
            <person name="Briner A.E."/>
            <person name="Felis G.E."/>
            <person name="de Vos W.M."/>
            <person name="Barrangou R."/>
            <person name="Klaenhammer T.R."/>
            <person name="Caufield P.W."/>
            <person name="Cui Y."/>
            <person name="Zhang H."/>
            <person name="O'Toole P.W."/>
        </authorList>
    </citation>
    <scope>NUCLEOTIDE SEQUENCE [LARGE SCALE GENOMIC DNA]</scope>
    <source>
        <strain evidence="2 3">DSM 20634</strain>
    </source>
</reference>
<dbReference type="InterPro" id="IPR049731">
    <property type="entry name" value="LVIS_2131-like"/>
</dbReference>
<dbReference type="RefSeq" id="WP_235809505.1">
    <property type="nucleotide sequence ID" value="NZ_AYYY01000061.1"/>
</dbReference>
<dbReference type="Proteomes" id="UP000051733">
    <property type="component" value="Unassembled WGS sequence"/>
</dbReference>
<evidence type="ECO:0000256" key="1">
    <source>
        <dbReference type="SAM" id="Phobius"/>
    </source>
</evidence>
<dbReference type="AlphaFoldDB" id="A0A0R2AAZ2"/>
<keyword evidence="1" id="KW-0472">Membrane</keyword>
<comment type="caution">
    <text evidence="2">The sequence shown here is derived from an EMBL/GenBank/DDBJ whole genome shotgun (WGS) entry which is preliminary data.</text>
</comment>
<gene>
    <name evidence="2" type="ORF">FC26_GL000378</name>
</gene>
<dbReference type="PATRIC" id="fig|1423813.3.peg.386"/>
<keyword evidence="1" id="KW-1133">Transmembrane helix</keyword>
<sequence length="213" mass="24003">MGVSVMLTGWNWIGIILWIIAIAYFVFVIHFIRVRQLMLIVKTKKAFAWKNFLQYVGLLAVSVAAFAMMAYLSFFRSVDYTSHQDVTVSTTYRPLVLTSVDNDFYYAQAQRRTTGSRPVISYSYWVKGNKYTVSGHNSAVAVGANPMSMSASAYPWSKKQLAKEDKENGKAFAAEMTIHYKKSFINGLGVRSGRVADQYTLIRVPAASFVDQK</sequence>
<dbReference type="EMBL" id="AYYY01000061">
    <property type="protein sequence ID" value="KRM60889.1"/>
    <property type="molecule type" value="Genomic_DNA"/>
</dbReference>